<feature type="transmembrane region" description="Helical" evidence="1">
    <location>
        <begin position="262"/>
        <end position="284"/>
    </location>
</feature>
<keyword evidence="1" id="KW-0812">Transmembrane</keyword>
<feature type="transmembrane region" description="Helical" evidence="1">
    <location>
        <begin position="203"/>
        <end position="223"/>
    </location>
</feature>
<dbReference type="OrthoDB" id="3297477at2"/>
<dbReference type="Proteomes" id="UP000313849">
    <property type="component" value="Unassembled WGS sequence"/>
</dbReference>
<dbReference type="Pfam" id="PF12730">
    <property type="entry name" value="ABC2_membrane_4"/>
    <property type="match status" value="1"/>
</dbReference>
<feature type="transmembrane region" description="Helical" evidence="1">
    <location>
        <begin position="172"/>
        <end position="196"/>
    </location>
</feature>
<evidence type="ECO:0000313" key="2">
    <source>
        <dbReference type="EMBL" id="TNU74759.1"/>
    </source>
</evidence>
<organism evidence="2 3">
    <name type="scientific">Miniimonas arenae</name>
    <dbReference type="NCBI Taxonomy" id="676201"/>
    <lineage>
        <taxon>Bacteria</taxon>
        <taxon>Bacillati</taxon>
        <taxon>Actinomycetota</taxon>
        <taxon>Actinomycetes</taxon>
        <taxon>Micrococcales</taxon>
        <taxon>Beutenbergiaceae</taxon>
        <taxon>Miniimonas</taxon>
    </lineage>
</organism>
<dbReference type="PANTHER" id="PTHR37305">
    <property type="entry name" value="INTEGRAL MEMBRANE PROTEIN-RELATED"/>
    <property type="match status" value="1"/>
</dbReference>
<accession>A0A5C5BBX8</accession>
<keyword evidence="1" id="KW-1133">Transmembrane helix</keyword>
<protein>
    <submittedName>
        <fullName evidence="2">ABC transporter permease</fullName>
    </submittedName>
</protein>
<dbReference type="EMBL" id="VENP01000022">
    <property type="protein sequence ID" value="TNU74759.1"/>
    <property type="molecule type" value="Genomic_DNA"/>
</dbReference>
<evidence type="ECO:0000256" key="1">
    <source>
        <dbReference type="SAM" id="Phobius"/>
    </source>
</evidence>
<comment type="caution">
    <text evidence="2">The sequence shown here is derived from an EMBL/GenBank/DDBJ whole genome shotgun (WGS) entry which is preliminary data.</text>
</comment>
<reference evidence="2 3" key="1">
    <citation type="submission" date="2019-06" db="EMBL/GenBank/DDBJ databases">
        <title>Draft genome sequence of Miniimonas arenae KCTC 19750T isolated from sea sand.</title>
        <authorList>
            <person name="Park S.-J."/>
        </authorList>
    </citation>
    <scope>NUCLEOTIDE SEQUENCE [LARGE SCALE GENOMIC DNA]</scope>
    <source>
        <strain evidence="2 3">KCTC 19750</strain>
    </source>
</reference>
<keyword evidence="1" id="KW-0472">Membrane</keyword>
<name>A0A5C5BBX8_9MICO</name>
<keyword evidence="3" id="KW-1185">Reference proteome</keyword>
<feature type="transmembrane region" description="Helical" evidence="1">
    <location>
        <begin position="127"/>
        <end position="152"/>
    </location>
</feature>
<proteinExistence type="predicted"/>
<feature type="transmembrane region" description="Helical" evidence="1">
    <location>
        <begin position="42"/>
        <end position="67"/>
    </location>
</feature>
<dbReference type="GO" id="GO:0140359">
    <property type="term" value="F:ABC-type transporter activity"/>
    <property type="evidence" value="ECO:0007669"/>
    <property type="project" value="InterPro"/>
</dbReference>
<sequence>MTTATIDAPSRTSHRTRQPGRVTFAHLIRSEWIKLVTLRSTWWTLAITVLAMIGMAAAIGSAANVMADAAGGGAAATAGIGETVMTFGYFFGQVTVAVLGALIVTGEYSTGMIRSTFAAAPGRIGALLAKASVLAVVVLVVGVVGVLLSYLVTYPMLSGNGMAVDLGEAETWRVILGAGLYLMLVSLLAFALGTIVRNSAGTIAAVLGVLLMVPLAFQILTAIGQDWAVNVSPYLPSAAGERLMSTGSALETAGTVGTTLEWWQGGLVLAGYVAVLLVVGLTLAKKRDA</sequence>
<dbReference type="GO" id="GO:0005886">
    <property type="term" value="C:plasma membrane"/>
    <property type="evidence" value="ECO:0007669"/>
    <property type="project" value="UniProtKB-SubCell"/>
</dbReference>
<dbReference type="PANTHER" id="PTHR37305:SF1">
    <property type="entry name" value="MEMBRANE PROTEIN"/>
    <property type="match status" value="1"/>
</dbReference>
<dbReference type="AlphaFoldDB" id="A0A5C5BBX8"/>
<feature type="transmembrane region" description="Helical" evidence="1">
    <location>
        <begin position="87"/>
        <end position="106"/>
    </location>
</feature>
<evidence type="ECO:0000313" key="3">
    <source>
        <dbReference type="Proteomes" id="UP000313849"/>
    </source>
</evidence>
<gene>
    <name evidence="2" type="ORF">FH969_07475</name>
</gene>
<dbReference type="RefSeq" id="WP_139986692.1">
    <property type="nucleotide sequence ID" value="NZ_VENP01000022.1"/>
</dbReference>